<feature type="compositionally biased region" description="Basic and acidic residues" evidence="1">
    <location>
        <begin position="216"/>
        <end position="232"/>
    </location>
</feature>
<keyword evidence="4" id="KW-1185">Reference proteome</keyword>
<proteinExistence type="predicted"/>
<accession>A0AAD8LL39</accession>
<reference evidence="3" key="1">
    <citation type="journal article" date="2023" name="bioRxiv">
        <title>Improved chromosome-level genome assembly for marigold (Tagetes erecta).</title>
        <authorList>
            <person name="Jiang F."/>
            <person name="Yuan L."/>
            <person name="Wang S."/>
            <person name="Wang H."/>
            <person name="Xu D."/>
            <person name="Wang A."/>
            <person name="Fan W."/>
        </authorList>
    </citation>
    <scope>NUCLEOTIDE SEQUENCE</scope>
    <source>
        <strain evidence="3">WSJ</strain>
        <tissue evidence="3">Leaf</tissue>
    </source>
</reference>
<dbReference type="AlphaFoldDB" id="A0AAD8LL39"/>
<dbReference type="InterPro" id="IPR012340">
    <property type="entry name" value="NA-bd_OB-fold"/>
</dbReference>
<dbReference type="EMBL" id="JAUHHV010000001">
    <property type="protein sequence ID" value="KAK1440307.1"/>
    <property type="molecule type" value="Genomic_DNA"/>
</dbReference>
<dbReference type="Pfam" id="PF08646">
    <property type="entry name" value="Rep_fac-A_C"/>
    <property type="match status" value="1"/>
</dbReference>
<dbReference type="SUPFAM" id="SSF50249">
    <property type="entry name" value="Nucleic acid-binding proteins"/>
    <property type="match status" value="1"/>
</dbReference>
<evidence type="ECO:0000259" key="2">
    <source>
        <dbReference type="Pfam" id="PF08646"/>
    </source>
</evidence>
<feature type="region of interest" description="Disordered" evidence="1">
    <location>
        <begin position="186"/>
        <end position="240"/>
    </location>
</feature>
<organism evidence="3 4">
    <name type="scientific">Tagetes erecta</name>
    <name type="common">African marigold</name>
    <dbReference type="NCBI Taxonomy" id="13708"/>
    <lineage>
        <taxon>Eukaryota</taxon>
        <taxon>Viridiplantae</taxon>
        <taxon>Streptophyta</taxon>
        <taxon>Embryophyta</taxon>
        <taxon>Tracheophyta</taxon>
        <taxon>Spermatophyta</taxon>
        <taxon>Magnoliopsida</taxon>
        <taxon>eudicotyledons</taxon>
        <taxon>Gunneridae</taxon>
        <taxon>Pentapetalae</taxon>
        <taxon>asterids</taxon>
        <taxon>campanulids</taxon>
        <taxon>Asterales</taxon>
        <taxon>Asteraceae</taxon>
        <taxon>Asteroideae</taxon>
        <taxon>Heliantheae alliance</taxon>
        <taxon>Tageteae</taxon>
        <taxon>Tagetes</taxon>
    </lineage>
</organism>
<dbReference type="Proteomes" id="UP001229421">
    <property type="component" value="Unassembled WGS sequence"/>
</dbReference>
<protein>
    <recommendedName>
        <fullName evidence="2">Replication factor A C-terminal domain-containing protein</fullName>
    </recommendedName>
</protein>
<evidence type="ECO:0000256" key="1">
    <source>
        <dbReference type="SAM" id="MobiDB-lite"/>
    </source>
</evidence>
<evidence type="ECO:0000313" key="3">
    <source>
        <dbReference type="EMBL" id="KAK1440307.1"/>
    </source>
</evidence>
<evidence type="ECO:0000313" key="4">
    <source>
        <dbReference type="Proteomes" id="UP001229421"/>
    </source>
</evidence>
<gene>
    <name evidence="3" type="ORF">QVD17_06132</name>
</gene>
<sequence length="240" mass="26212">MQVVCDSSCLCCGCVSDCFVRDLHSCLMAVCSLGRILFQGQTFTVYGEINSITDNDWCYIACPLCTKGLSEVDGKWFCPKDDIVDDPVYSYRLSTTITDGHESINATLFNDAVLQLIEVPCSTLAYKNERTNHIKCTVDKTIPITDSIRAKMQIPTPKAPKTPQQLQVIPVQHAPSTAKRQLQLSVGEGPSTKIVKTTTESTKGLPAELISAPKEPAPEKKKETGETTHETEICSAAHAT</sequence>
<dbReference type="InterPro" id="IPR013955">
    <property type="entry name" value="Rep_factor-A_C"/>
</dbReference>
<feature type="domain" description="Replication factor A C-terminal" evidence="2">
    <location>
        <begin position="43"/>
        <end position="132"/>
    </location>
</feature>
<dbReference type="Gene3D" id="2.40.50.140">
    <property type="entry name" value="Nucleic acid-binding proteins"/>
    <property type="match status" value="1"/>
</dbReference>
<comment type="caution">
    <text evidence="3">The sequence shown here is derived from an EMBL/GenBank/DDBJ whole genome shotgun (WGS) entry which is preliminary data.</text>
</comment>
<name>A0AAD8LL39_TARER</name>